<reference evidence="3 4" key="1">
    <citation type="submission" date="2020-01" db="EMBL/GenBank/DDBJ databases">
        <title>Genomes assembled from Gulf of Kutch pelagic sediment metagenomes.</title>
        <authorList>
            <person name="Chandrashekar M."/>
            <person name="Mahajan M.S."/>
            <person name="Dave K.J."/>
            <person name="Vatsa P."/>
            <person name="Nathani N.M."/>
        </authorList>
    </citation>
    <scope>NUCLEOTIDE SEQUENCE [LARGE SCALE GENOMIC DNA]</scope>
    <source>
        <strain evidence="3">KS3-K002</strain>
    </source>
</reference>
<gene>
    <name evidence="3" type="ORF">GWO12_01270</name>
</gene>
<name>A0AAE4Z931_9BACT</name>
<evidence type="ECO:0000313" key="3">
    <source>
        <dbReference type="EMBL" id="NIR73736.1"/>
    </source>
</evidence>
<protein>
    <submittedName>
        <fullName evidence="3">Uncharacterized protein</fullName>
    </submittedName>
</protein>
<feature type="chain" id="PRO_5042109581" evidence="2">
    <location>
        <begin position="21"/>
        <end position="138"/>
    </location>
</feature>
<dbReference type="EMBL" id="JAACAK010000010">
    <property type="protein sequence ID" value="NIR73736.1"/>
    <property type="molecule type" value="Genomic_DNA"/>
</dbReference>
<comment type="caution">
    <text evidence="3">The sequence shown here is derived from an EMBL/GenBank/DDBJ whole genome shotgun (WGS) entry which is preliminary data.</text>
</comment>
<keyword evidence="2" id="KW-0732">Signal</keyword>
<organism evidence="3 4">
    <name type="scientific">Candidatus Kutchimonas denitrificans</name>
    <dbReference type="NCBI Taxonomy" id="3056748"/>
    <lineage>
        <taxon>Bacteria</taxon>
        <taxon>Pseudomonadati</taxon>
        <taxon>Gemmatimonadota</taxon>
        <taxon>Gemmatimonadia</taxon>
        <taxon>Candidatus Palauibacterales</taxon>
        <taxon>Candidatus Palauibacteraceae</taxon>
        <taxon>Candidatus Kutchimonas</taxon>
    </lineage>
</organism>
<feature type="region of interest" description="Disordered" evidence="1">
    <location>
        <begin position="22"/>
        <end position="56"/>
    </location>
</feature>
<proteinExistence type="predicted"/>
<feature type="signal peptide" evidence="2">
    <location>
        <begin position="1"/>
        <end position="20"/>
    </location>
</feature>
<sequence>IPLKALILTAVAALALSGCGQTVTVSSRPPQPEPANEESTDNRGPSTAATLGIPPGHLPPPGGCRVWIPGKPPGHQGPKGDCGALASQVPPGGWLVYRPSRNKKEVKVSVYDERRPNVVVVIRFYDAVRGKLLREEAP</sequence>
<accession>A0AAE4Z931</accession>
<dbReference type="Proteomes" id="UP000702544">
    <property type="component" value="Unassembled WGS sequence"/>
</dbReference>
<feature type="non-terminal residue" evidence="3">
    <location>
        <position position="1"/>
    </location>
</feature>
<evidence type="ECO:0000256" key="2">
    <source>
        <dbReference type="SAM" id="SignalP"/>
    </source>
</evidence>
<evidence type="ECO:0000313" key="4">
    <source>
        <dbReference type="Proteomes" id="UP000702544"/>
    </source>
</evidence>
<dbReference type="AlphaFoldDB" id="A0AAE4Z931"/>
<evidence type="ECO:0000256" key="1">
    <source>
        <dbReference type="SAM" id="MobiDB-lite"/>
    </source>
</evidence>